<dbReference type="PANTHER" id="PTHR43221:SF1">
    <property type="entry name" value="PROTEASE HTPX"/>
    <property type="match status" value="1"/>
</dbReference>
<keyword evidence="10" id="KW-0482">Metalloprotease</keyword>
<comment type="caution">
    <text evidence="14">The sequence shown here is derived from an EMBL/GenBank/DDBJ whole genome shotgun (WGS) entry which is preliminary data.</text>
</comment>
<feature type="transmembrane region" description="Helical" evidence="12">
    <location>
        <begin position="27"/>
        <end position="48"/>
    </location>
</feature>
<keyword evidence="15" id="KW-1185">Reference proteome</keyword>
<keyword evidence="5 12" id="KW-0812">Transmembrane</keyword>
<keyword evidence="7" id="KW-0378">Hydrolase</keyword>
<evidence type="ECO:0000256" key="12">
    <source>
        <dbReference type="SAM" id="Phobius"/>
    </source>
</evidence>
<evidence type="ECO:0000256" key="1">
    <source>
        <dbReference type="ARBA" id="ARBA00001947"/>
    </source>
</evidence>
<dbReference type="EMBL" id="QQAH01000024">
    <property type="protein sequence ID" value="RDD79802.1"/>
    <property type="molecule type" value="Genomic_DNA"/>
</dbReference>
<evidence type="ECO:0000256" key="3">
    <source>
        <dbReference type="ARBA" id="ARBA00022475"/>
    </source>
</evidence>
<reference evidence="14 15" key="1">
    <citation type="submission" date="2018-07" db="EMBL/GenBank/DDBJ databases">
        <title>Dyella tabacisoli L4-6T, whole genome shotgun sequence.</title>
        <authorList>
            <person name="Zhou X.-K."/>
            <person name="Li W.-J."/>
            <person name="Duan Y.-Q."/>
        </authorList>
    </citation>
    <scope>NUCLEOTIDE SEQUENCE [LARGE SCALE GENOMIC DNA]</scope>
    <source>
        <strain evidence="14 15">L4-6</strain>
    </source>
</reference>
<dbReference type="GO" id="GO:0006508">
    <property type="term" value="P:proteolysis"/>
    <property type="evidence" value="ECO:0007669"/>
    <property type="project" value="UniProtKB-KW"/>
</dbReference>
<dbReference type="GO" id="GO:0005886">
    <property type="term" value="C:plasma membrane"/>
    <property type="evidence" value="ECO:0007669"/>
    <property type="project" value="UniProtKB-SubCell"/>
</dbReference>
<keyword evidence="11 12" id="KW-0472">Membrane</keyword>
<dbReference type="InterPro" id="IPR050083">
    <property type="entry name" value="HtpX_protease"/>
</dbReference>
<feature type="transmembrane region" description="Helical" evidence="12">
    <location>
        <begin position="221"/>
        <end position="239"/>
    </location>
</feature>
<feature type="transmembrane region" description="Helical" evidence="12">
    <location>
        <begin position="68"/>
        <end position="88"/>
    </location>
</feature>
<dbReference type="AlphaFoldDB" id="A0A369UGE6"/>
<dbReference type="Proteomes" id="UP000253782">
    <property type="component" value="Unassembled WGS sequence"/>
</dbReference>
<keyword evidence="8" id="KW-0862">Zinc</keyword>
<dbReference type="GO" id="GO:0004222">
    <property type="term" value="F:metalloendopeptidase activity"/>
    <property type="evidence" value="ECO:0007669"/>
    <property type="project" value="InterPro"/>
</dbReference>
<comment type="subcellular location">
    <subcellularLocation>
        <location evidence="2">Cell membrane</location>
        <topology evidence="2">Multi-pass membrane protein</topology>
    </subcellularLocation>
</comment>
<comment type="cofactor">
    <cofactor evidence="1">
        <name>Zn(2+)</name>
        <dbReference type="ChEBI" id="CHEBI:29105"/>
    </cofactor>
</comment>
<evidence type="ECO:0000313" key="14">
    <source>
        <dbReference type="EMBL" id="RDD79802.1"/>
    </source>
</evidence>
<dbReference type="Gene3D" id="3.30.2010.10">
    <property type="entry name" value="Metalloproteases ('zincins'), catalytic domain"/>
    <property type="match status" value="1"/>
</dbReference>
<keyword evidence="3" id="KW-1003">Cell membrane</keyword>
<dbReference type="GO" id="GO:0046872">
    <property type="term" value="F:metal ion binding"/>
    <property type="evidence" value="ECO:0007669"/>
    <property type="project" value="UniProtKB-KW"/>
</dbReference>
<evidence type="ECO:0000256" key="5">
    <source>
        <dbReference type="ARBA" id="ARBA00022692"/>
    </source>
</evidence>
<proteinExistence type="predicted"/>
<evidence type="ECO:0000259" key="13">
    <source>
        <dbReference type="Pfam" id="PF01435"/>
    </source>
</evidence>
<gene>
    <name evidence="14" type="ORF">DVJ77_20265</name>
</gene>
<evidence type="ECO:0000256" key="11">
    <source>
        <dbReference type="ARBA" id="ARBA00023136"/>
    </source>
</evidence>
<evidence type="ECO:0000256" key="6">
    <source>
        <dbReference type="ARBA" id="ARBA00022723"/>
    </source>
</evidence>
<keyword evidence="9 12" id="KW-1133">Transmembrane helix</keyword>
<evidence type="ECO:0000256" key="10">
    <source>
        <dbReference type="ARBA" id="ARBA00023049"/>
    </source>
</evidence>
<feature type="domain" description="Peptidase M48" evidence="13">
    <location>
        <begin position="103"/>
        <end position="368"/>
    </location>
</feature>
<sequence length="1268" mass="138518">METMYPTGPTEVPAAFTRPGPSYRRHAWLAVGGLLLFMLLYFALTAWFVMTGLGELMKLNSDGGFAQVAVGVGSLFLAFFMIKALFFIKKGGRNDGIELTRAEQPRLFAFLERIADEAGAPRPHKVYVTGRVNAAVFYDLSLLNLLFPSRKNLEIGLGLVNMLNLGEFKAVCAHEFGHFAQRSMAVGRWVYTTQQIAAHIVGRRDALDTFLRQLSRMDLRIAWVGWLLGLVIWALRAVVDVTFRLVVIAQRALSREMEMQADLVAVSLTGSDALVLALHRLQVVDDAWDRTMIFLRGEVANQRPPRDVFAVHQALAERLRLIYNDPDYGNRLQVPGEGAAAFRVFNSELAQPPRMWSTHPMNHERETNAKRIYLFAPADERSAWEVFDDSLDLRERMTRELAGKTEHAIAEPAETLKKLDEQFGREHLKPHYRGIYLGFSAVRQSARVEDLHERALITGPLHLEMLYPENIGDELGQLRSLETEHALLCSLRDRIYDAPDGVIRHRGRILKRSELPAAIAAVDVERAATRAGLETTLKRVRSLHLAAAAKLSPTWQEYLQGLLQLLHYADHSEANVRDAHAGLARTWQHATARGSINERGVRHILASANDVHRALTQVFSLASSVRPGAKILAELGEESWPALLGGYGLNAPVRANINEWLRLIDRWVNHTAGCLSALRRATLDELLLTETTVAAATHGTPAPVAPDLAPTIPDTYHTLAPGSERGRHEKLDFWHKFQTATGFFPGLARAVVAIAIVGSVLAVGWIVGRTTVTVYNGLARAVVATVDGHRVALAPHAHADVSVASRGDIHVTTLADDGELIEDFTAPVSQSDTQLVYTVAAASPLRQWTAVYGNWTAAPPHMLAPKRWQAVSAENMFTTPPDRIQSKSGGGTRTVLDAGDDDAPEYLVNQLQDKHAAEGMLLAHVRFDKPDSPHLLSWLGLAASVPGFDTAFAARRAHFPVEIVAMRAEQDLAKGPAHDVVCSRQRALADASPTQSDLAYLVTRCMPSGPARDQKFAEGYKRWPDSPWFANAAASMEGEHANYQAAFAAYQVAMSKSLVLRPGAALQALRLLRLLNPAAARQQQGDFARASPAVSNILLAEPGAAVPNGPGRSLVMLSNGQLDDAVTAAANTPMAGHVLRLAASSQGASTALRARAARLPPSEGIDEQTVWLAIAEGEDAGSPAIAAVLENIEKEYDTPGAVAKVQRFLALSRSGNAVAAEQALDGVPFLLRAQAYIAGSHLLGDRAPPNWRIYARGILFAVERPYLG</sequence>
<dbReference type="CDD" id="cd07328">
    <property type="entry name" value="M48_Ste24p_like"/>
    <property type="match status" value="1"/>
</dbReference>
<evidence type="ECO:0000256" key="2">
    <source>
        <dbReference type="ARBA" id="ARBA00004651"/>
    </source>
</evidence>
<dbReference type="OrthoDB" id="9789270at2"/>
<accession>A0A369UGE6</accession>
<organism evidence="14 15">
    <name type="scientific">Dyella tabacisoli</name>
    <dbReference type="NCBI Taxonomy" id="2282381"/>
    <lineage>
        <taxon>Bacteria</taxon>
        <taxon>Pseudomonadati</taxon>
        <taxon>Pseudomonadota</taxon>
        <taxon>Gammaproteobacteria</taxon>
        <taxon>Lysobacterales</taxon>
        <taxon>Rhodanobacteraceae</taxon>
        <taxon>Dyella</taxon>
    </lineage>
</organism>
<keyword evidence="4 14" id="KW-0645">Protease</keyword>
<evidence type="ECO:0000256" key="7">
    <source>
        <dbReference type="ARBA" id="ARBA00022801"/>
    </source>
</evidence>
<evidence type="ECO:0000313" key="15">
    <source>
        <dbReference type="Proteomes" id="UP000253782"/>
    </source>
</evidence>
<dbReference type="PANTHER" id="PTHR43221">
    <property type="entry name" value="PROTEASE HTPX"/>
    <property type="match status" value="1"/>
</dbReference>
<dbReference type="InterPro" id="IPR001915">
    <property type="entry name" value="Peptidase_M48"/>
</dbReference>
<evidence type="ECO:0000256" key="9">
    <source>
        <dbReference type="ARBA" id="ARBA00022989"/>
    </source>
</evidence>
<name>A0A369UGE6_9GAMM</name>
<protein>
    <submittedName>
        <fullName evidence="14">Zn-dependent protease with chaperone function</fullName>
    </submittedName>
</protein>
<dbReference type="Pfam" id="PF01435">
    <property type="entry name" value="Peptidase_M48"/>
    <property type="match status" value="1"/>
</dbReference>
<evidence type="ECO:0000256" key="4">
    <source>
        <dbReference type="ARBA" id="ARBA00022670"/>
    </source>
</evidence>
<keyword evidence="6" id="KW-0479">Metal-binding</keyword>
<evidence type="ECO:0000256" key="8">
    <source>
        <dbReference type="ARBA" id="ARBA00022833"/>
    </source>
</evidence>
<dbReference type="RefSeq" id="WP_114847352.1">
    <property type="nucleotide sequence ID" value="NZ_JBHSPE010000001.1"/>
</dbReference>